<dbReference type="EMBL" id="JPRL01000002">
    <property type="protein sequence ID" value="KFF03574.1"/>
    <property type="molecule type" value="Genomic_DNA"/>
</dbReference>
<dbReference type="GO" id="GO:0005524">
    <property type="term" value="F:ATP binding"/>
    <property type="evidence" value="ECO:0007669"/>
    <property type="project" value="UniProtKB-KW"/>
</dbReference>
<dbReference type="SUPFAM" id="SSF48334">
    <property type="entry name" value="DNA repair protein MutS, domain III"/>
    <property type="match status" value="1"/>
</dbReference>
<keyword evidence="1" id="KW-0547">Nucleotide-binding</keyword>
<evidence type="ECO:0000256" key="3">
    <source>
        <dbReference type="ARBA" id="ARBA00023125"/>
    </source>
</evidence>
<dbReference type="Proteomes" id="UP000028715">
    <property type="component" value="Unassembled WGS sequence"/>
</dbReference>
<dbReference type="STRING" id="362418.IW19_22105"/>
<gene>
    <name evidence="6" type="ORF">IW19_22105</name>
</gene>
<keyword evidence="4" id="KW-1133">Transmembrane helix</keyword>
<keyword evidence="7" id="KW-1185">Reference proteome</keyword>
<dbReference type="GO" id="GO:0030983">
    <property type="term" value="F:mismatched DNA binding"/>
    <property type="evidence" value="ECO:0007669"/>
    <property type="project" value="InterPro"/>
</dbReference>
<evidence type="ECO:0000256" key="1">
    <source>
        <dbReference type="ARBA" id="ARBA00022741"/>
    </source>
</evidence>
<dbReference type="SMART" id="SM00534">
    <property type="entry name" value="MUTSac"/>
    <property type="match status" value="1"/>
</dbReference>
<keyword evidence="4" id="KW-0472">Membrane</keyword>
<feature type="transmembrane region" description="Helical" evidence="4">
    <location>
        <begin position="50"/>
        <end position="68"/>
    </location>
</feature>
<dbReference type="Gene3D" id="1.10.1420.10">
    <property type="match status" value="1"/>
</dbReference>
<accession>A0A085ZGL0</accession>
<dbReference type="GO" id="GO:0005829">
    <property type="term" value="C:cytosol"/>
    <property type="evidence" value="ECO:0007669"/>
    <property type="project" value="TreeGrafter"/>
</dbReference>
<dbReference type="OrthoDB" id="9802448at2"/>
<protein>
    <submittedName>
        <fullName evidence="6">DNA mismatch repair protein</fullName>
    </submittedName>
</protein>
<dbReference type="GO" id="GO:0140664">
    <property type="term" value="F:ATP-dependent DNA damage sensor activity"/>
    <property type="evidence" value="ECO:0007669"/>
    <property type="project" value="InterPro"/>
</dbReference>
<dbReference type="InterPro" id="IPR036187">
    <property type="entry name" value="DNA_mismatch_repair_MutS_sf"/>
</dbReference>
<evidence type="ECO:0000313" key="7">
    <source>
        <dbReference type="Proteomes" id="UP000028715"/>
    </source>
</evidence>
<keyword evidence="4" id="KW-0812">Transmembrane</keyword>
<dbReference type="PANTHER" id="PTHR11361:SF99">
    <property type="entry name" value="DNA MISMATCH REPAIR PROTEIN"/>
    <property type="match status" value="1"/>
</dbReference>
<dbReference type="InterPro" id="IPR045076">
    <property type="entry name" value="MutS"/>
</dbReference>
<comment type="caution">
    <text evidence="6">The sequence shown here is derived from an EMBL/GenBank/DDBJ whole genome shotgun (WGS) entry which is preliminary data.</text>
</comment>
<dbReference type="SUPFAM" id="SSF52540">
    <property type="entry name" value="P-loop containing nucleoside triphosphate hydrolases"/>
    <property type="match status" value="1"/>
</dbReference>
<sequence>MKAYQEKTLQYTEQFNKINKRYNSISLLRLLSIFLVLFFMFYYIKTNEILNVIFAFLSFVGFIFLMKIHSRLSFRKLITNALLQINKDEISFLKREKNSFENGSEFNDFHHPYAYDLDIFGEHSLFQNLNRTATFIGKKTLADQLLITNSNDVILENQEAVNELKSKIDWRQEFHALAKISNDSKASFDSIIYWNSSKNNELPKVIIALSIILPSLFLGVLTAYFITSKTILLSYLTYVFIANLIVLGKSFKRIQSEIAKADHIDKIIKHYSLLVQKIEKENFQSKKLTDLQKELSSKNTNASTHLKQLSELFSRMDTINNLVTAVLFNGTFLFNLHVLKALLKWKDSHSKDLERWILVIGEFEALSSLANLAYNNPDFVFPEINSEYKIRFSNLSHPLLNPETRVGNDTHFYPESFMILTGSNMSGKSTFLRSLGINMVLGGIGSVVCASSANIHPLPVLVSMRLSDSLSDSESYFFAEIKRLKQIMDALEERPAFVLLDEILRGTNSDDKRNGTIEVVKKIIGKKAIGAIATHDIEVCLTTNEYPEILTNQCFEVEIQNNELHFDYKLRNGICKNKSATFLMQKMGVI</sequence>
<dbReference type="RefSeq" id="WP_035689397.1">
    <property type="nucleotide sequence ID" value="NZ_JPRL01000002.1"/>
</dbReference>
<keyword evidence="3" id="KW-0238">DNA-binding</keyword>
<dbReference type="PANTHER" id="PTHR11361">
    <property type="entry name" value="DNA MISMATCH REPAIR PROTEIN MUTS FAMILY MEMBER"/>
    <property type="match status" value="1"/>
</dbReference>
<dbReference type="Pfam" id="PF00488">
    <property type="entry name" value="MutS_V"/>
    <property type="match status" value="1"/>
</dbReference>
<dbReference type="AlphaFoldDB" id="A0A085ZGL0"/>
<proteinExistence type="predicted"/>
<name>A0A085ZGL0_9FLAO</name>
<dbReference type="InterPro" id="IPR000432">
    <property type="entry name" value="DNA_mismatch_repair_MutS_C"/>
</dbReference>
<dbReference type="eggNOG" id="COG0249">
    <property type="taxonomic scope" value="Bacteria"/>
</dbReference>
<dbReference type="GO" id="GO:0006298">
    <property type="term" value="P:mismatch repair"/>
    <property type="evidence" value="ECO:0007669"/>
    <property type="project" value="InterPro"/>
</dbReference>
<dbReference type="InterPro" id="IPR027417">
    <property type="entry name" value="P-loop_NTPase"/>
</dbReference>
<keyword evidence="2" id="KW-0067">ATP-binding</keyword>
<evidence type="ECO:0000256" key="2">
    <source>
        <dbReference type="ARBA" id="ARBA00022840"/>
    </source>
</evidence>
<organism evidence="6 7">
    <name type="scientific">Flavobacterium reichenbachii</name>
    <dbReference type="NCBI Taxonomy" id="362418"/>
    <lineage>
        <taxon>Bacteria</taxon>
        <taxon>Pseudomonadati</taxon>
        <taxon>Bacteroidota</taxon>
        <taxon>Flavobacteriia</taxon>
        <taxon>Flavobacteriales</taxon>
        <taxon>Flavobacteriaceae</taxon>
        <taxon>Flavobacterium</taxon>
    </lineage>
</organism>
<reference evidence="6 7" key="1">
    <citation type="submission" date="2014-07" db="EMBL/GenBank/DDBJ databases">
        <title>Genome of Flavobacterium reichenbachii LMG 25512.</title>
        <authorList>
            <person name="Stropko S.J."/>
            <person name="Pipes S.E."/>
            <person name="Newman J.D."/>
        </authorList>
    </citation>
    <scope>NUCLEOTIDE SEQUENCE [LARGE SCALE GENOMIC DNA]</scope>
    <source>
        <strain evidence="6 7">LMG 25512</strain>
    </source>
</reference>
<evidence type="ECO:0000313" key="6">
    <source>
        <dbReference type="EMBL" id="KFF03574.1"/>
    </source>
</evidence>
<feature type="transmembrane region" description="Helical" evidence="4">
    <location>
        <begin position="27"/>
        <end position="44"/>
    </location>
</feature>
<feature type="transmembrane region" description="Helical" evidence="4">
    <location>
        <begin position="232"/>
        <end position="251"/>
    </location>
</feature>
<feature type="transmembrane region" description="Helical" evidence="4">
    <location>
        <begin position="205"/>
        <end position="226"/>
    </location>
</feature>
<feature type="domain" description="DNA mismatch repair proteins mutS family" evidence="5">
    <location>
        <begin position="415"/>
        <end position="588"/>
    </location>
</feature>
<evidence type="ECO:0000256" key="4">
    <source>
        <dbReference type="SAM" id="Phobius"/>
    </source>
</evidence>
<evidence type="ECO:0000259" key="5">
    <source>
        <dbReference type="SMART" id="SM00534"/>
    </source>
</evidence>
<dbReference type="Gene3D" id="3.40.50.300">
    <property type="entry name" value="P-loop containing nucleotide triphosphate hydrolases"/>
    <property type="match status" value="1"/>
</dbReference>